<name>A0A0H2ZV75_MYCA1</name>
<dbReference type="HOGENOM" id="CLU_3312953_0_0_11"/>
<dbReference type="EMBL" id="CP000479">
    <property type="protein sequence ID" value="ABK65690.1"/>
    <property type="molecule type" value="Genomic_DNA"/>
</dbReference>
<reference evidence="1 2" key="1">
    <citation type="submission" date="2006-10" db="EMBL/GenBank/DDBJ databases">
        <authorList>
            <person name="Fleischmann R.D."/>
            <person name="Dodson R.J."/>
            <person name="Haft D.H."/>
            <person name="Merkel J.S."/>
            <person name="Nelson W.C."/>
            <person name="Fraser C.M."/>
        </authorList>
    </citation>
    <scope>NUCLEOTIDE SEQUENCE [LARGE SCALE GENOMIC DNA]</scope>
    <source>
        <strain evidence="1 2">104</strain>
    </source>
</reference>
<sequence length="39" mass="4680">MPHEILLRNLRELYSLQVPTATWPPLGRRFGEVSRSRRF</sequence>
<evidence type="ECO:0000313" key="2">
    <source>
        <dbReference type="Proteomes" id="UP000001574"/>
    </source>
</evidence>
<organism evidence="1 2">
    <name type="scientific">Mycobacterium avium (strain 104)</name>
    <dbReference type="NCBI Taxonomy" id="243243"/>
    <lineage>
        <taxon>Bacteria</taxon>
        <taxon>Bacillati</taxon>
        <taxon>Actinomycetota</taxon>
        <taxon>Actinomycetes</taxon>
        <taxon>Mycobacteriales</taxon>
        <taxon>Mycobacteriaceae</taxon>
        <taxon>Mycobacterium</taxon>
        <taxon>Mycobacterium avium complex (MAC)</taxon>
    </lineage>
</organism>
<evidence type="ECO:0000313" key="1">
    <source>
        <dbReference type="EMBL" id="ABK65690.1"/>
    </source>
</evidence>
<gene>
    <name evidence="1" type="ordered locus">MAV_0968</name>
</gene>
<accession>A0A0H2ZV75</accession>
<dbReference type="AlphaFoldDB" id="A0A0H2ZV75"/>
<protein>
    <submittedName>
        <fullName evidence="1">Uncharacterized protein</fullName>
    </submittedName>
</protein>
<dbReference type="Proteomes" id="UP000001574">
    <property type="component" value="Chromosome"/>
</dbReference>
<dbReference type="KEGG" id="mav:MAV_0968"/>
<proteinExistence type="predicted"/>